<keyword evidence="2" id="KW-1133">Transmembrane helix</keyword>
<dbReference type="Proteomes" id="UP000503004">
    <property type="component" value="Chromosome"/>
</dbReference>
<dbReference type="Pfam" id="PF02325">
    <property type="entry name" value="CCB3_YggT"/>
    <property type="match status" value="2"/>
</dbReference>
<proteinExistence type="inferred from homology"/>
<keyword evidence="2" id="KW-0812">Transmembrane</keyword>
<dbReference type="EMBL" id="CP046565">
    <property type="protein sequence ID" value="QJD29863.1"/>
    <property type="molecule type" value="Genomic_DNA"/>
</dbReference>
<dbReference type="AlphaFoldDB" id="A0A858Q7S9"/>
<keyword evidence="2" id="KW-0472">Membrane</keyword>
<accession>A0A858Q7S9</accession>
<keyword evidence="4" id="KW-1185">Reference proteome</keyword>
<dbReference type="KEGG" id="metu:GNH96_07670"/>
<evidence type="ECO:0000313" key="3">
    <source>
        <dbReference type="EMBL" id="QJD29863.1"/>
    </source>
</evidence>
<feature type="transmembrane region" description="Helical" evidence="2">
    <location>
        <begin position="111"/>
        <end position="129"/>
    </location>
</feature>
<organism evidence="3 4">
    <name type="scientific">Methylococcus geothermalis</name>
    <dbReference type="NCBI Taxonomy" id="2681310"/>
    <lineage>
        <taxon>Bacteria</taxon>
        <taxon>Pseudomonadati</taxon>
        <taxon>Pseudomonadota</taxon>
        <taxon>Gammaproteobacteria</taxon>
        <taxon>Methylococcales</taxon>
        <taxon>Methylococcaceae</taxon>
        <taxon>Methylococcus</taxon>
    </lineage>
</organism>
<name>A0A858Q7S9_9GAMM</name>
<feature type="transmembrane region" description="Helical" evidence="2">
    <location>
        <begin position="81"/>
        <end position="105"/>
    </location>
</feature>
<reference evidence="4" key="1">
    <citation type="submission" date="2019-12" db="EMBL/GenBank/DDBJ databases">
        <authorList>
            <person name="Awala S.I."/>
            <person name="Rhee S.K."/>
        </authorList>
    </citation>
    <scope>NUCLEOTIDE SEQUENCE [LARGE SCALE GENOMIC DNA]</scope>
    <source>
        <strain evidence="4">IM1</strain>
    </source>
</reference>
<feature type="transmembrane region" description="Helical" evidence="2">
    <location>
        <begin position="6"/>
        <end position="31"/>
    </location>
</feature>
<dbReference type="PANTHER" id="PTHR33219">
    <property type="entry name" value="YLMG HOMOLOG PROTEIN 2, CHLOROPLASTIC"/>
    <property type="match status" value="1"/>
</dbReference>
<dbReference type="RefSeq" id="WP_169603144.1">
    <property type="nucleotide sequence ID" value="NZ_CP046565.1"/>
</dbReference>
<evidence type="ECO:0000256" key="1">
    <source>
        <dbReference type="ARBA" id="ARBA00010894"/>
    </source>
</evidence>
<dbReference type="InterPro" id="IPR003425">
    <property type="entry name" value="CCB3/YggT"/>
</dbReference>
<comment type="similarity">
    <text evidence="1">Belongs to the YggT family.</text>
</comment>
<dbReference type="GO" id="GO:0016020">
    <property type="term" value="C:membrane"/>
    <property type="evidence" value="ECO:0007669"/>
    <property type="project" value="InterPro"/>
</dbReference>
<protein>
    <submittedName>
        <fullName evidence="3">YggT family protein</fullName>
    </submittedName>
</protein>
<sequence>MDLGYLVNPAVFLVETLFGLYILAVVLRFLLQWTGADYYNPVCQFLVKVTHPPLRLLRRFIPAIGRVDTASLVLMLALQMLASYLVFLLQGVAGVSVAALAVWSVHDLLDLVFNIFFFCIIARALLSWFGRMSYNPAASLLNGLTEPLLRHSRRLLPPAGGLDLSPIVPLIGIQLARMLILPPLQQLAALLN</sequence>
<gene>
    <name evidence="3" type="ORF">GNH96_07670</name>
</gene>
<dbReference type="PANTHER" id="PTHR33219:SF14">
    <property type="entry name" value="PROTEIN COFACTOR ASSEMBLY OF COMPLEX C SUBUNIT B CCB3, CHLOROPLASTIC-RELATED"/>
    <property type="match status" value="1"/>
</dbReference>
<evidence type="ECO:0000256" key="2">
    <source>
        <dbReference type="SAM" id="Phobius"/>
    </source>
</evidence>
<evidence type="ECO:0000313" key="4">
    <source>
        <dbReference type="Proteomes" id="UP000503004"/>
    </source>
</evidence>